<evidence type="ECO:0000256" key="2">
    <source>
        <dbReference type="ARBA" id="ARBA00022801"/>
    </source>
</evidence>
<feature type="compositionally biased region" description="Low complexity" evidence="7">
    <location>
        <begin position="1143"/>
        <end position="1155"/>
    </location>
</feature>
<dbReference type="Gene3D" id="1.25.40.10">
    <property type="entry name" value="Tetratricopeptide repeat domain"/>
    <property type="match status" value="4"/>
</dbReference>
<dbReference type="PANTHER" id="PTHR21529:SF4">
    <property type="entry name" value="TPR AND ANKYRIN REPEAT-CONTAINING PROTEIN 1"/>
    <property type="match status" value="1"/>
</dbReference>
<feature type="region of interest" description="Disordered" evidence="7">
    <location>
        <begin position="2020"/>
        <end position="2053"/>
    </location>
</feature>
<dbReference type="GO" id="GO:0005524">
    <property type="term" value="F:ATP binding"/>
    <property type="evidence" value="ECO:0007669"/>
    <property type="project" value="UniProtKB-UniRule"/>
</dbReference>
<feature type="region of interest" description="Disordered" evidence="7">
    <location>
        <begin position="1550"/>
        <end position="1582"/>
    </location>
</feature>
<dbReference type="SMART" id="SM00028">
    <property type="entry name" value="TPR"/>
    <property type="match status" value="6"/>
</dbReference>
<dbReference type="PANTHER" id="PTHR21529">
    <property type="entry name" value="MAMMARY TURMOR VIRUS RECEPTOR HOMOLOG 1, 2 MTVR1, 2"/>
    <property type="match status" value="1"/>
</dbReference>
<dbReference type="GO" id="GO:0016787">
    <property type="term" value="F:hydrolase activity"/>
    <property type="evidence" value="ECO:0007669"/>
    <property type="project" value="UniProtKB-UniRule"/>
</dbReference>
<dbReference type="EMBL" id="JBJQND010000001">
    <property type="protein sequence ID" value="KAL3888662.1"/>
    <property type="molecule type" value="Genomic_DNA"/>
</dbReference>
<dbReference type="InterPro" id="IPR011990">
    <property type="entry name" value="TPR-like_helical_dom_sf"/>
</dbReference>
<reference evidence="9 10" key="1">
    <citation type="submission" date="2024-11" db="EMBL/GenBank/DDBJ databases">
        <title>Chromosome-level genome assembly of the freshwater bivalve Anodonta woodiana.</title>
        <authorList>
            <person name="Chen X."/>
        </authorList>
    </citation>
    <scope>NUCLEOTIDE SEQUENCE [LARGE SCALE GENOMIC DNA]</scope>
    <source>
        <strain evidence="9">MN2024</strain>
        <tissue evidence="9">Gills</tissue>
    </source>
</reference>
<feature type="compositionally biased region" description="Acidic residues" evidence="7">
    <location>
        <begin position="2021"/>
        <end position="2048"/>
    </location>
</feature>
<evidence type="ECO:0000256" key="4">
    <source>
        <dbReference type="ARBA" id="ARBA00022840"/>
    </source>
</evidence>
<evidence type="ECO:0000313" key="10">
    <source>
        <dbReference type="Proteomes" id="UP001634394"/>
    </source>
</evidence>
<dbReference type="InterPro" id="IPR013986">
    <property type="entry name" value="DExx_box_DNA_helicase_dom_sf"/>
</dbReference>
<dbReference type="PROSITE" id="PS51198">
    <property type="entry name" value="UVRD_HELICASE_ATP_BIND"/>
    <property type="match status" value="1"/>
</dbReference>
<feature type="region of interest" description="Disordered" evidence="7">
    <location>
        <begin position="2192"/>
        <end position="2219"/>
    </location>
</feature>
<evidence type="ECO:0000259" key="8">
    <source>
        <dbReference type="PROSITE" id="PS51198"/>
    </source>
</evidence>
<dbReference type="Gene3D" id="1.10.10.160">
    <property type="match status" value="1"/>
</dbReference>
<dbReference type="SUPFAM" id="SSF52540">
    <property type="entry name" value="P-loop containing nucleoside triphosphate hydrolases"/>
    <property type="match status" value="1"/>
</dbReference>
<feature type="compositionally biased region" description="Polar residues" evidence="7">
    <location>
        <begin position="1554"/>
        <end position="1571"/>
    </location>
</feature>
<dbReference type="SUPFAM" id="SSF48403">
    <property type="entry name" value="Ankyrin repeat"/>
    <property type="match status" value="2"/>
</dbReference>
<comment type="caution">
    <text evidence="9">The sequence shown here is derived from an EMBL/GenBank/DDBJ whole genome shotgun (WGS) entry which is preliminary data.</text>
</comment>
<feature type="domain" description="UvrD-like helicase ATP-binding" evidence="8">
    <location>
        <begin position="1956"/>
        <end position="2424"/>
    </location>
</feature>
<dbReference type="Pfam" id="PF00580">
    <property type="entry name" value="UvrD-helicase"/>
    <property type="match status" value="1"/>
</dbReference>
<feature type="repeat" description="ANK" evidence="5">
    <location>
        <begin position="315"/>
        <end position="353"/>
    </location>
</feature>
<feature type="binding site" evidence="6">
    <location>
        <begin position="1977"/>
        <end position="1984"/>
    </location>
    <ligand>
        <name>ATP</name>
        <dbReference type="ChEBI" id="CHEBI:30616"/>
    </ligand>
</feature>
<keyword evidence="10" id="KW-1185">Reference proteome</keyword>
<dbReference type="Proteomes" id="UP001634394">
    <property type="component" value="Unassembled WGS sequence"/>
</dbReference>
<feature type="compositionally biased region" description="Acidic residues" evidence="7">
    <location>
        <begin position="1688"/>
        <end position="1711"/>
    </location>
</feature>
<feature type="compositionally biased region" description="Polar residues" evidence="7">
    <location>
        <begin position="1156"/>
        <end position="1172"/>
    </location>
</feature>
<feature type="region of interest" description="Disordered" evidence="7">
    <location>
        <begin position="1621"/>
        <end position="1711"/>
    </location>
</feature>
<sequence>MAYPPPMSAPPEFSIREKLLQLYPDLTDSRALARFIKSHREIADRKVIEGEYREALNHYSLVLNCLTNFDLENRLHEEDFWKTLSNHSLCCFKLGQYQEALESADHCIGVAPHWPKGYWRAGMACKMSQGAEAALSYLVNGLRIHHEQNPEGNNDTVSFLTEIVTLIPQVKEPVLVEETLAEIKLIENLHLLSRVIQKLANTNNWDGVRLMVLGIHDGPSSLLDGIAARCTFEKVSVGSLLSSLSISELNAWGSKLAVHLLKNGASSEEIGVLLKKPPVHVGIDVALRTGSVLLLKYLLEKYATVPEQRDAVDESGNGPYHVLINTGNLNSTIGETIVRLFLNHGCRMDIPDALGKLPIQYLKPADQIYQIMKKADIEVVKHQVETLKATGNSAWKAGNYKTAIDLYTEAISRIGTHQEFMHEAAVLYSNRSAVYSGLENFLEALQDALASLNCDPKWHKGYWRKATVLKSLNQLMDAFKAFIDGFFNSVDTPEDIKQNFLFESVCLLHKIDEYEARLCYDMLKYVDKKWWEPLLVRLGKAAEWWAIGYLMIGPDLKNFKERDYDRTDIQRLVKGVAVGLSTEHVPLKTLFHFLKVENPTTVARWLDPLAMIMLMHSPSPASFFSLSDDKDSSIHAAVRFSLMLGRTALLNDFQAFMSQMFKEKRLIPDPELVDENGDTVFHTIAKFRPLPEKAILKKVTELMLSAGFNAALKNKDGQYPVDYLDRSYDGEIFDIFLKACCKVSTADVPWLKKEGNIRFQAGDQLGALQIYSKAIKIFEHFGCQVPQGMTGRDIAALYGNRAAVFLSQNRFQEALDDAMKSVSFDGHWYKSHLRVGRAHRGLGNQEISLRALVNTLKCGEQLNDQTIVEILMEMAQTFRLMPRSQFPLTGKIPEIPNTYELHWYRAVYTFITSDQWDEAHVAYLQACMNVPMEATFPVSLKPLCNIEKAKAYPWLMHVIHYFVFCRSNHQEISFYPGDTYFHAVAYLTIKAGSSKNWRSLSLLQYILDTFVLPKNEQDLLDKDGNTALHVVLREPCQDMKLRYNILMLLAEAPVNPHIKNLEGKTARDVAYNIQSLKADLLFIEENYRMMKKFHNEGIRARDMKQKEMGDRFGEISLAKLLEMDQQAQTQAKVQAQSQAQTQAQTKAQSQTPAQTEAQTKAQSQTPAQTQALSKAQSQTPAQTQAQAKAQSQTPAQTQAQAKVQSQTEAKTQTQTQIQAQAQKKNNKGKSPGKEGSPPVGTNDQGHGTGPAAMQLPSGCNGCDKLIQDSELDFRLGDLDDGYQKLVLVLESQHSSNRHRKAVDRVINIIVAKLGDTLNPEIPDSLTNMSEFMCGRVTKELIKGKKWRQVDAVVRKYRNKNGSDKMKSFATSVDMVELVEDTSFRTVEDVKLHIIISMLSSGASIGKDDGAALVQAAISEGHFKVVAELLKRGASPSALSLAAGDTPIHAALMIGLEKDKGNFTLFDTLLNQFDSDPKTFACLDPSQVDVNGDCLFHLLAKCKVSNTALKVIETLCARKLSSSVRNSEGKLPIDYIVRKNDRRKQFLRLAATAEVPQNESSSEKGNSLNENSPQEEKIDETGRKIMEMVKPSTMREARKKKIEEMIRLLDESKLSVAFGLSVSKPSSSSATKQEPTETTLSTISPQQSVLVKEASASTGADSEKSEQEKKIMREQDVDQVVDPEAKQEEEPDDAADTGALEVEEESDDDEEEETEEIIIDSQVFDDLAWEVECTADVWKKLRDKHIPPDIKTIIVRKIHLLASGEWQPHLCKKLKKVPTNLQLYEAKVSKGGRVLWELAIAFSPRCSETAEQRLAGEEEGAIHSVIGGRIYSEIIRVWDIVLDHDKLYRSIQKSAERIIKSHHRGESCIIQKKLRGIPSFQTQNNTERRIPMLFAEAEVEVDFDNLSDLQQKKLQQYFPPASPNETEYHILKFYSFNSALVSHVLQNIDIKVDFPFRVTDLEHAIITLKSKAPLLLLGRSGTGKTTCCLYRLWSQFLSYWTKAKEAGAPLLPRVLEYFHHEEEEEKEEEEGGGEENSLNEETEADDDADSGAQSFTNDEAQQGVQAAGIPVDEEKDASQFDHIHQIFITKNSVLCSEVQKNFHELSHACDIVQDHFNREADNLPSRLQDVDESLFPLFLTSRQLLLMLDASIGAPYFFDRKEDGSLKGDIQGWSENDGPLSILPFLNEDSDAEEDEAYDDRDDDMDDEDQETRVAGMHQNKVDPRREVTYEVFVDEVWPRIKKKLKVSYHPSLVWTEIMSFIKGSFEALSKPCGYLSKEEYIVIGRKRAPNFSGERDRIYEYFTRYDHFKKQNSLFDETDLVHDIYKRLRNTQMAPWVIHQIFVDETQDFTQAELCLLIRICQNPNQMFLTGDTAQSIMRGISFRFSDLKSLFFHARQSMQAMGKTGAVEVPKQVYQLTHNYRSHAGILSLASSVLDLLVEFFPESFDRLRKDQGLFNGPQPMLLESCSFSDLAVLLRGNRRKTSHIEFGAHQAILVVDEAARESIPEELRLGLILTIYEAKGLEFDDVLLYNFFKDSQASKEWRVVTSYLEQLWSSKKDCLQADSSIAHESLAEIDGAVLRQEGRPRPLPFDANQHKVLNSELKHLYTALTRARVNVWIFDADAEKRAPMFEYFKARKLVKCLTVEELDEANLSDTMFAETSSPADWIRRGDDFMKHALYEVAAKCFGMAGEPLKQKVALAHQRALVASRMKDNPRAMCEEFMKAAELYLECDRPAKAALCLQNARERELAAQLFEKLCQFERAGEIYRRLRLPLASSRCYELVGNFNRAVEVLYENENYDMAIDTLRRYRIKTEEYESRGEPIPQSLITNKPSDRFSEERLSYMAANLFHKYNNRERMLDALDRLPRWQDRVQFLKEKKYLTEAVQVMEENGQAEEAAKLLLVYGKIDQAEVMARKTLQENTIAQTLLVCIQVLMSRQPEVRPSTNDLQKIVKEAKELFKSCKNIDGFAEANLLLAELAEGVPDLTESLSHIRQAWNDFLESKPFVNFAGTLECVEWIVTRKQINKDSFMSLVQGFEHLFKVVQILCCPKTPKDKELLLKYDSFFGLLTTKPDYVIYYPKQKPRCKDMIKDLVPTKQERRKVVEIEIEKKVVNERIAQYLLNRAKGWLHVAVEEVTKMRNEVQQCLFYQVGLPCPDMEKQDGVCPNLHCPLNKRTFEELMEIDRMFIVLQRNIEFGARNLRVMCPASLFEEVEFFLHYNVETSHEDVNSFTSCEQILQDLMPMSCHPFVLSRWYPSEVLSKMAGPVKEYMKAFMEKRWKEDTNGEKIFRTTAARSADVFLMVEFCSHLFSIDFNFDKKLREFETALSKEQNQDNKERKYRYLALMTGHESRNKIGRTWIVESLARRFYDSYYHLTKPLADPMEAVIKFTKFVALISMKAEEVLPDPKFLLIWLEFYTTLSFFLIAKINKEMKRSYSELPDVSFFVPASYLHLMDFIEATFPKRAVLIQKAVNYFSPRYNSHSLLQDRLDHIVMMVCGTSKSTSLVNVLFSADLGNFFSCAMAERVLVLAMTLVSNVGTFTSVKSETALMQVLTQLQPPQKCPKRLRLALEAVQKAQCIRDVGATLRDLLKEREEEHLMSCKWVSTSRRKDQRYHVQSSILTDAELLPGNFFGENTLAAISHGAGLVPELLELFVDHEDETQMSMEEKMKWQNDAAAREKAEAEKEAGMKILRFFRRISFTVRCRDLKARVEEYMVREELEEKMKIFETAKVTDIMCGICNVSFEWLLEQSVKKQVSDSFTIGETSATPDFGGIAKADANVGVDQDFEEQKFTPESQNDVTKQEENSKVMSLFKFLVPRLFNSSGEKSNTDITSKEGEINENNNATLKESNAVGYQMLFSYESSSETGEKEALTMEELKELGARELKKIKDEHIQSQEHMQKQLEFHAFKKLFKEKIEPKCKFMQEYILKYELGSPHLRNTVYSGMQLEISRIVICMTGINHEMNRILLQRSWKTSQLLQQLLGDMDGAYNAVHRYVDESYRTYIQRQEEQKVKTTSMAKIPESENWDDEIEDVVDDPAVKVKSQVFKNRRRQRSHKN</sequence>
<dbReference type="InterPro" id="IPR027417">
    <property type="entry name" value="P-loop_NTPase"/>
</dbReference>
<proteinExistence type="predicted"/>
<organism evidence="9 10">
    <name type="scientific">Sinanodonta woodiana</name>
    <name type="common">Chinese pond mussel</name>
    <name type="synonym">Anodonta woodiana</name>
    <dbReference type="NCBI Taxonomy" id="1069815"/>
    <lineage>
        <taxon>Eukaryota</taxon>
        <taxon>Metazoa</taxon>
        <taxon>Spiralia</taxon>
        <taxon>Lophotrochozoa</taxon>
        <taxon>Mollusca</taxon>
        <taxon>Bivalvia</taxon>
        <taxon>Autobranchia</taxon>
        <taxon>Heteroconchia</taxon>
        <taxon>Palaeoheterodonta</taxon>
        <taxon>Unionida</taxon>
        <taxon>Unionoidea</taxon>
        <taxon>Unionidae</taxon>
        <taxon>Unioninae</taxon>
        <taxon>Sinanodonta</taxon>
    </lineage>
</organism>
<dbReference type="GO" id="GO:0004386">
    <property type="term" value="F:helicase activity"/>
    <property type="evidence" value="ECO:0007669"/>
    <property type="project" value="UniProtKB-UniRule"/>
</dbReference>
<dbReference type="InterPro" id="IPR014016">
    <property type="entry name" value="UvrD-like_ATP-bd"/>
</dbReference>
<feature type="compositionally biased region" description="Acidic residues" evidence="7">
    <location>
        <begin position="2192"/>
        <end position="2209"/>
    </location>
</feature>
<evidence type="ECO:0000256" key="7">
    <source>
        <dbReference type="SAM" id="MobiDB-lite"/>
    </source>
</evidence>
<dbReference type="PROSITE" id="PS50088">
    <property type="entry name" value="ANK_REPEAT"/>
    <property type="match status" value="1"/>
</dbReference>
<evidence type="ECO:0000256" key="5">
    <source>
        <dbReference type="PROSITE-ProRule" id="PRU00023"/>
    </source>
</evidence>
<keyword evidence="3 6" id="KW-0347">Helicase</keyword>
<dbReference type="EMBL" id="JBJQND010000001">
    <property type="protein sequence ID" value="KAL3888661.1"/>
    <property type="molecule type" value="Genomic_DNA"/>
</dbReference>
<dbReference type="Gene3D" id="3.40.50.300">
    <property type="entry name" value="P-loop containing nucleotide triphosphate hydrolases"/>
    <property type="match status" value="2"/>
</dbReference>
<dbReference type="InterPro" id="IPR019734">
    <property type="entry name" value="TPR_rpt"/>
</dbReference>
<dbReference type="SMART" id="SM00248">
    <property type="entry name" value="ANK"/>
    <property type="match status" value="6"/>
</dbReference>
<dbReference type="InterPro" id="IPR002110">
    <property type="entry name" value="Ankyrin_rpt"/>
</dbReference>
<dbReference type="SUPFAM" id="SSF48452">
    <property type="entry name" value="TPR-like"/>
    <property type="match status" value="4"/>
</dbReference>
<evidence type="ECO:0000256" key="3">
    <source>
        <dbReference type="ARBA" id="ARBA00022806"/>
    </source>
</evidence>
<keyword evidence="1 6" id="KW-0547">Nucleotide-binding</keyword>
<keyword evidence="5" id="KW-0040">ANK repeat</keyword>
<keyword evidence="2 6" id="KW-0378">Hydrolase</keyword>
<protein>
    <recommendedName>
        <fullName evidence="8">UvrD-like helicase ATP-binding domain-containing protein</fullName>
    </recommendedName>
</protein>
<dbReference type="Gene3D" id="1.25.40.20">
    <property type="entry name" value="Ankyrin repeat-containing domain"/>
    <property type="match status" value="2"/>
</dbReference>
<evidence type="ECO:0000313" key="9">
    <source>
        <dbReference type="EMBL" id="KAL3888661.1"/>
    </source>
</evidence>
<feature type="region of interest" description="Disordered" evidence="7">
    <location>
        <begin position="1143"/>
        <end position="1255"/>
    </location>
</feature>
<dbReference type="InterPro" id="IPR039904">
    <property type="entry name" value="TRANK1"/>
</dbReference>
<evidence type="ECO:0000256" key="1">
    <source>
        <dbReference type="ARBA" id="ARBA00022741"/>
    </source>
</evidence>
<feature type="compositionally biased region" description="Low complexity" evidence="7">
    <location>
        <begin position="1173"/>
        <end position="1223"/>
    </location>
</feature>
<feature type="compositionally biased region" description="Basic and acidic residues" evidence="7">
    <location>
        <begin position="1660"/>
        <end position="1675"/>
    </location>
</feature>
<dbReference type="InterPro" id="IPR036770">
    <property type="entry name" value="Ankyrin_rpt-contain_sf"/>
</dbReference>
<name>A0ABD3XSV7_SINWO</name>
<evidence type="ECO:0000256" key="6">
    <source>
        <dbReference type="PROSITE-ProRule" id="PRU00560"/>
    </source>
</evidence>
<accession>A0ABD3XSV7</accession>
<feature type="compositionally biased region" description="Basic and acidic residues" evidence="7">
    <location>
        <begin position="1573"/>
        <end position="1582"/>
    </location>
</feature>
<keyword evidence="4 6" id="KW-0067">ATP-binding</keyword>
<feature type="compositionally biased region" description="Polar residues" evidence="7">
    <location>
        <begin position="1629"/>
        <end position="1659"/>
    </location>
</feature>
<gene>
    <name evidence="9" type="ORF">ACJMK2_001026</name>
</gene>